<dbReference type="FunFam" id="1.50.10.10:FF:000009">
    <property type="entry name" value="mannosyl-oligosaccharide glucosidase"/>
    <property type="match status" value="1"/>
</dbReference>
<protein>
    <recommendedName>
        <fullName evidence="15 16">Mannosyl-oligosaccharide glucosidase</fullName>
        <ecNumber evidence="12 16">3.2.1.106</ecNumber>
    </recommendedName>
</protein>
<evidence type="ECO:0000256" key="13">
    <source>
        <dbReference type="ARBA" id="ARBA00052596"/>
    </source>
</evidence>
<keyword evidence="9 16" id="KW-0472">Membrane</keyword>
<dbReference type="Pfam" id="PF03200">
    <property type="entry name" value="Glyco_hydro_63"/>
    <property type="match status" value="1"/>
</dbReference>
<dbReference type="GO" id="GO:0009311">
    <property type="term" value="P:oligosaccharide metabolic process"/>
    <property type="evidence" value="ECO:0007669"/>
    <property type="project" value="UniProtKB-UniRule"/>
</dbReference>
<dbReference type="EMBL" id="JO842826">
    <property type="protein sequence ID" value="AEO34443.1"/>
    <property type="molecule type" value="mRNA"/>
</dbReference>
<dbReference type="InterPro" id="IPR031335">
    <property type="entry name" value="Glyco_hydro_63_C"/>
</dbReference>
<evidence type="ECO:0000256" key="8">
    <source>
        <dbReference type="ARBA" id="ARBA00022989"/>
    </source>
</evidence>
<keyword evidence="4 16" id="KW-0812">Transmembrane</keyword>
<keyword evidence="11 16" id="KW-0326">Glycosidase</keyword>
<feature type="domain" description="Glycosyl hydrolase family 63 N-terminal" evidence="19">
    <location>
        <begin position="89"/>
        <end position="246"/>
    </location>
</feature>
<sequence length="820" mass="93840">MMARQRKVEAARSAPVRPASKPVVARVRKASPEPKFDSKFTIFVVFNGCLIISVIIYVYFLHYLESWVIRPVDLPKVVTKSGLDIPERFWGSYRSSAYFGLKTRSAQPLIAGLMWFTHKIKNQNLPIRHWCNQWDRLQQYGWLRHDGVNFGTQRIVDEDYVIETSFVKRTGGLNGGDWTARIAVKPKAPGAVPTAPMSLLFYFATDGHGRLWPNVDAKSHLEYISGETQDLGQFTATFKDKNTDNVIHYSYLSTVAPGLENLKETVLHNLMTYRRKKGSRDLYVTRGTVLSTEDRDRKRSPNFVLTQVTVMPPYELEVIFESGSFENRPNTLTGENFDQVLSEHISKFDERFDKLFNLRSKGFSEEDNEAAKEVLSNLVGGIGYFYGSSLVQSSHNKEPVEYWKAPLYTAVPSRSFFPRGFLWDEGFHNLLLMRWDTEISKDILAHWLDLMNIDGWIPREQILGAEARSQVPSEFVVQKDTNANPPALLLTLEALLNQPHVLAAHRGFLERAFPRFLKLFNWLNTTQVGKVPGSYRWRGRDASSRTELNPKTLTSGLDDYPRASHPSEDERHVDLHCWLAFSSGVLAQAAHLLNDPSSHSLTATHQLLSNSAVLDKMYLSPQTQRYCDYGLHTDKVRLVEQKPPPGQAPGAPPLPKVRLAMEAPRLQYVEHFGYVSLFPFLLRLLTPDNPVLGKLLTDLHDPGLLWTDYGLRSLSKNSPMYKMYNTETDPPYWRGAIWININYLAVKALHHYSDLPGPFQEKAFHLYKELRSNIINNILREYRRTKYIWENYDDRTGEGHGSHPFTGWSALLVLVMGEVY</sequence>
<dbReference type="GO" id="GO:0004573">
    <property type="term" value="F:Glc3Man9GlcNAc2 oligosaccharide glucosidase activity"/>
    <property type="evidence" value="ECO:0007669"/>
    <property type="project" value="UniProtKB-UniRule"/>
</dbReference>
<keyword evidence="7" id="KW-0735">Signal-anchor</keyword>
<keyword evidence="5 16" id="KW-0378">Hydrolase</keyword>
<dbReference type="Gene3D" id="2.70.98.110">
    <property type="entry name" value="Glycosyl hydrolase family 63, N-terminal domain"/>
    <property type="match status" value="1"/>
</dbReference>
<comment type="subcellular location">
    <subcellularLocation>
        <location evidence="1 16">Endoplasmic reticulum membrane</location>
        <topology evidence="1 16">Single-pass type II membrane protein</topology>
    </subcellularLocation>
</comment>
<evidence type="ECO:0000313" key="20">
    <source>
        <dbReference type="EMBL" id="AEO34443.1"/>
    </source>
</evidence>
<dbReference type="AlphaFoldDB" id="G3MLS5"/>
<evidence type="ECO:0000256" key="2">
    <source>
        <dbReference type="ARBA" id="ARBA00004740"/>
    </source>
</evidence>
<evidence type="ECO:0000256" key="4">
    <source>
        <dbReference type="ARBA" id="ARBA00022692"/>
    </source>
</evidence>
<evidence type="ECO:0000256" key="10">
    <source>
        <dbReference type="ARBA" id="ARBA00023180"/>
    </source>
</evidence>
<dbReference type="SUPFAM" id="SSF48208">
    <property type="entry name" value="Six-hairpin glycosidases"/>
    <property type="match status" value="1"/>
</dbReference>
<dbReference type="InterPro" id="IPR008928">
    <property type="entry name" value="6-hairpin_glycosidase_sf"/>
</dbReference>
<evidence type="ECO:0000256" key="12">
    <source>
        <dbReference type="ARBA" id="ARBA00038888"/>
    </source>
</evidence>
<evidence type="ECO:0000256" key="14">
    <source>
        <dbReference type="ARBA" id="ARBA00054325"/>
    </source>
</evidence>
<comment type="similarity">
    <text evidence="3 16">Belongs to the glycosyl hydrolase 63 family.</text>
</comment>
<proteinExistence type="evidence at transcript level"/>
<organism evidence="20">
    <name type="scientific">Amblyomma maculatum</name>
    <name type="common">Gulf Coast tick</name>
    <dbReference type="NCBI Taxonomy" id="34609"/>
    <lineage>
        <taxon>Eukaryota</taxon>
        <taxon>Metazoa</taxon>
        <taxon>Ecdysozoa</taxon>
        <taxon>Arthropoda</taxon>
        <taxon>Chelicerata</taxon>
        <taxon>Arachnida</taxon>
        <taxon>Acari</taxon>
        <taxon>Parasitiformes</taxon>
        <taxon>Ixodida</taxon>
        <taxon>Ixodoidea</taxon>
        <taxon>Ixodidae</taxon>
        <taxon>Amblyomminae</taxon>
        <taxon>Amblyomma</taxon>
    </lineage>
</organism>
<comment type="function">
    <text evidence="16">Cleaves the distal alpha 1,2-linked glucose residue from the Glc(3)Man(9)GlcNAc(2) oligosaccharide precursor.</text>
</comment>
<keyword evidence="6 16" id="KW-0256">Endoplasmic reticulum</keyword>
<evidence type="ECO:0000256" key="9">
    <source>
        <dbReference type="ARBA" id="ARBA00023136"/>
    </source>
</evidence>
<dbReference type="GO" id="GO:0005789">
    <property type="term" value="C:endoplasmic reticulum membrane"/>
    <property type="evidence" value="ECO:0007669"/>
    <property type="project" value="UniProtKB-SubCell"/>
</dbReference>
<dbReference type="InterPro" id="IPR038518">
    <property type="entry name" value="Glyco_hydro_63N_sf"/>
</dbReference>
<dbReference type="PANTHER" id="PTHR10412:SF11">
    <property type="entry name" value="MANNOSYL-OLIGOSACCHARIDE GLUCOSIDASE"/>
    <property type="match status" value="1"/>
</dbReference>
<evidence type="ECO:0000256" key="17">
    <source>
        <dbReference type="SAM" id="MobiDB-lite"/>
    </source>
</evidence>
<keyword evidence="10" id="KW-0325">Glycoprotein</keyword>
<dbReference type="FunFam" id="2.70.98.110:FF:000001">
    <property type="entry name" value="Mannosyl-oligosaccharide glucosidase"/>
    <property type="match status" value="1"/>
</dbReference>
<dbReference type="InterPro" id="IPR031631">
    <property type="entry name" value="Glyco_hydro_63N"/>
</dbReference>
<evidence type="ECO:0000256" key="15">
    <source>
        <dbReference type="ARBA" id="ARBA00073940"/>
    </source>
</evidence>
<dbReference type="InterPro" id="IPR012341">
    <property type="entry name" value="6hp_glycosidase-like_sf"/>
</dbReference>
<comment type="function">
    <text evidence="14">In the context of N-glycan degradation, cleaves the distal alpha 1,2-linked glucose residue from the Glc(3)Man(9)GlcNAc(2) oligosaccharide precursor in a highly specific manner.</text>
</comment>
<feature type="region of interest" description="Disordered" evidence="17">
    <location>
        <begin position="538"/>
        <end position="566"/>
    </location>
</feature>
<accession>G3MLS5</accession>
<dbReference type="PANTHER" id="PTHR10412">
    <property type="entry name" value="MANNOSYL-OLIGOSACCHARIDE GLUCOSIDASE"/>
    <property type="match status" value="1"/>
</dbReference>
<name>G3MLS5_AMBMU</name>
<evidence type="ECO:0000256" key="11">
    <source>
        <dbReference type="ARBA" id="ARBA00023295"/>
    </source>
</evidence>
<feature type="transmembrane region" description="Helical" evidence="16">
    <location>
        <begin position="40"/>
        <end position="60"/>
    </location>
</feature>
<evidence type="ECO:0000256" key="3">
    <source>
        <dbReference type="ARBA" id="ARBA00010833"/>
    </source>
</evidence>
<dbReference type="InterPro" id="IPR004888">
    <property type="entry name" value="Glycoside_hydrolase_63"/>
</dbReference>
<evidence type="ECO:0000256" key="1">
    <source>
        <dbReference type="ARBA" id="ARBA00004648"/>
    </source>
</evidence>
<evidence type="ECO:0000256" key="16">
    <source>
        <dbReference type="RuleBase" id="RU368089"/>
    </source>
</evidence>
<evidence type="ECO:0000256" key="5">
    <source>
        <dbReference type="ARBA" id="ARBA00022801"/>
    </source>
</evidence>
<evidence type="ECO:0000256" key="6">
    <source>
        <dbReference type="ARBA" id="ARBA00022824"/>
    </source>
</evidence>
<dbReference type="GO" id="GO:0006487">
    <property type="term" value="P:protein N-linked glycosylation"/>
    <property type="evidence" value="ECO:0007669"/>
    <property type="project" value="UniProtKB-UniRule"/>
</dbReference>
<evidence type="ECO:0000259" key="18">
    <source>
        <dbReference type="Pfam" id="PF03200"/>
    </source>
</evidence>
<reference evidence="20" key="1">
    <citation type="journal article" date="2011" name="PLoS ONE">
        <title>A deep insight into the sialotranscriptome of the gulf coast tick, Amblyomma maculatum.</title>
        <authorList>
            <person name="Karim S."/>
            <person name="Singh P."/>
            <person name="Ribeiro J.M."/>
        </authorList>
    </citation>
    <scope>NUCLEOTIDE SEQUENCE</scope>
    <source>
        <tissue evidence="20">Salivary gland</tissue>
    </source>
</reference>
<dbReference type="Pfam" id="PF16923">
    <property type="entry name" value="Glyco_hydro_63N"/>
    <property type="match status" value="1"/>
</dbReference>
<evidence type="ECO:0000256" key="7">
    <source>
        <dbReference type="ARBA" id="ARBA00022968"/>
    </source>
</evidence>
<keyword evidence="8 16" id="KW-1133">Transmembrane helix</keyword>
<comment type="catalytic activity">
    <reaction evidence="13">
        <text>N(4)-(alpha-D-Glc-(1-&gt;2)-alpha-D-Glc-(1-&gt;3)-alpha-D-Glc-(1-&gt;3)-alpha-D-Man-(1-&gt;2)-alpha-D-Man-(1-&gt;2)-alpha-D-Man-(1-&gt;3)-[alpha-D-Man-(1-&gt;2)-alpha-D-Man-(1-&gt;3)-[alpha-D-Man-(1-&gt;2)-alpha-D-Man-(1-&gt;6)]-alpha-D-Man-(1-&gt;6)]-beta-D-Man-(1-&gt;4)-beta-D-GlcNAc-(1-&gt;4)-beta-D-GlcNAc)-L-asparaginyl-[protein] + H2O = N(4)-(alpha-D-Glc-(1-&gt;3)-alpha-D-Glc-(1-&gt;3)-alpha-D-Man-(1-&gt;2)-alpha-D-Man-(1-&gt;2)-alpha-D-Man-(1-&gt;3)-[alpha-D-Man-(1-&gt;2)-alpha-D-Man-(1-&gt;3)-[alpha-D-Man-(1-&gt;2)-alpha-D-Man-(1-&gt;6)]-alpha-D-Man-(1-&gt;6)]-beta-D-Man-(1-&gt;4)-beta-D-GlcNAc-(1-&gt;4)-beta-D-GlcNAc)-L-asparaginyl-[protein] + beta-D-glucose</text>
        <dbReference type="Rhea" id="RHEA:55988"/>
        <dbReference type="Rhea" id="RHEA-COMP:12806"/>
        <dbReference type="Rhea" id="RHEA-COMP:14355"/>
        <dbReference type="ChEBI" id="CHEBI:15377"/>
        <dbReference type="ChEBI" id="CHEBI:15903"/>
        <dbReference type="ChEBI" id="CHEBI:59082"/>
        <dbReference type="ChEBI" id="CHEBI:132537"/>
        <dbReference type="EC" id="3.2.1.106"/>
    </reaction>
    <physiologicalReaction direction="left-to-right" evidence="13">
        <dbReference type="Rhea" id="RHEA:55989"/>
    </physiologicalReaction>
</comment>
<feature type="compositionally biased region" description="Polar residues" evidence="17">
    <location>
        <begin position="545"/>
        <end position="555"/>
    </location>
</feature>
<feature type="domain" description="Glycosyl hydrolase family 63 C-terminal" evidence="18">
    <location>
        <begin position="332"/>
        <end position="818"/>
    </location>
</feature>
<dbReference type="Gene3D" id="1.50.10.10">
    <property type="match status" value="1"/>
</dbReference>
<dbReference type="EC" id="3.2.1.106" evidence="12 16"/>
<comment type="pathway">
    <text evidence="2">Glycan metabolism; N-glycan degradation.</text>
</comment>
<evidence type="ECO:0000259" key="19">
    <source>
        <dbReference type="Pfam" id="PF16923"/>
    </source>
</evidence>